<evidence type="ECO:0000313" key="2">
    <source>
        <dbReference type="EMBL" id="SOZ40004.1"/>
    </source>
</evidence>
<keyword evidence="1" id="KW-0812">Transmembrane</keyword>
<evidence type="ECO:0000256" key="1">
    <source>
        <dbReference type="SAM" id="Phobius"/>
    </source>
</evidence>
<gene>
    <name evidence="2" type="ORF">CBM2605_B60046</name>
</gene>
<accession>A0ABY1VB39</accession>
<dbReference type="EMBL" id="OFTC01000045">
    <property type="protein sequence ID" value="SOZ40004.1"/>
    <property type="molecule type" value="Genomic_DNA"/>
</dbReference>
<comment type="caution">
    <text evidence="2">The sequence shown here is derived from an EMBL/GenBank/DDBJ whole genome shotgun (WGS) entry which is preliminary data.</text>
</comment>
<name>A0ABY1VB39_9BURK</name>
<keyword evidence="1" id="KW-1133">Transmembrane helix</keyword>
<protein>
    <recommendedName>
        <fullName evidence="4">Copper resistance protein</fullName>
    </recommendedName>
</protein>
<feature type="transmembrane region" description="Helical" evidence="1">
    <location>
        <begin position="51"/>
        <end position="72"/>
    </location>
</feature>
<evidence type="ECO:0008006" key="4">
    <source>
        <dbReference type="Google" id="ProtNLM"/>
    </source>
</evidence>
<sequence length="175" mass="18333">MSSHGANGRAAMMTGGSTAGCPQPAYAASSQTAATIHATWASPVRTIFRRLWLAAFLLSAFLTVQLAAAAYACDGSRYSLAATQEMAGMTEACPDMANEHAGPAVHDGLCQEHCQLGSKSADHATPQTPAFHPVLVNVVVPAPIPVLAHRIATPRDAIPRAPPRPLPILHCCFRT</sequence>
<keyword evidence="1" id="KW-0472">Membrane</keyword>
<evidence type="ECO:0000313" key="3">
    <source>
        <dbReference type="Proteomes" id="UP000256710"/>
    </source>
</evidence>
<proteinExistence type="predicted"/>
<organism evidence="2 3">
    <name type="scientific">Cupriavidus neocaledonicus</name>
    <dbReference type="NCBI Taxonomy" id="1040979"/>
    <lineage>
        <taxon>Bacteria</taxon>
        <taxon>Pseudomonadati</taxon>
        <taxon>Pseudomonadota</taxon>
        <taxon>Betaproteobacteria</taxon>
        <taxon>Burkholderiales</taxon>
        <taxon>Burkholderiaceae</taxon>
        <taxon>Cupriavidus</taxon>
    </lineage>
</organism>
<reference evidence="2 3" key="1">
    <citation type="submission" date="2018-01" db="EMBL/GenBank/DDBJ databases">
        <authorList>
            <person name="Clerissi C."/>
        </authorList>
    </citation>
    <scope>NUCLEOTIDE SEQUENCE [LARGE SCALE GENOMIC DNA]</scope>
    <source>
        <strain evidence="2">Cupriavidus taiwanensis STM 6082</strain>
    </source>
</reference>
<keyword evidence="3" id="KW-1185">Reference proteome</keyword>
<dbReference type="Proteomes" id="UP000256710">
    <property type="component" value="Unassembled WGS sequence"/>
</dbReference>